<organism evidence="2 3">
    <name type="scientific">Fasciola gigantica</name>
    <name type="common">Giant liver fluke</name>
    <dbReference type="NCBI Taxonomy" id="46835"/>
    <lineage>
        <taxon>Eukaryota</taxon>
        <taxon>Metazoa</taxon>
        <taxon>Spiralia</taxon>
        <taxon>Lophotrochozoa</taxon>
        <taxon>Platyhelminthes</taxon>
        <taxon>Trematoda</taxon>
        <taxon>Digenea</taxon>
        <taxon>Plagiorchiida</taxon>
        <taxon>Echinostomata</taxon>
        <taxon>Echinostomatoidea</taxon>
        <taxon>Fasciolidae</taxon>
        <taxon>Fasciola</taxon>
    </lineage>
</organism>
<gene>
    <name evidence="2" type="ORF">FGIG_12249</name>
</gene>
<keyword evidence="1" id="KW-0472">Membrane</keyword>
<keyword evidence="1" id="KW-0812">Transmembrane</keyword>
<dbReference type="AlphaFoldDB" id="A0A504YHB3"/>
<protein>
    <submittedName>
        <fullName evidence="2">Uncharacterized protein</fullName>
    </submittedName>
</protein>
<evidence type="ECO:0000256" key="1">
    <source>
        <dbReference type="SAM" id="Phobius"/>
    </source>
</evidence>
<sequence>MSWMFVWTRKIKWLPHRLTCMVRPQSPRFLRASATWSMLSFVCSMPFFLRHLLMRRLSSYFPLCWGIRFLVIMYS</sequence>
<reference evidence="2 3" key="1">
    <citation type="submission" date="2019-04" db="EMBL/GenBank/DDBJ databases">
        <title>Annotation for the trematode Fasciola gigantica.</title>
        <authorList>
            <person name="Choi Y.-J."/>
        </authorList>
    </citation>
    <scope>NUCLEOTIDE SEQUENCE [LARGE SCALE GENOMIC DNA]</scope>
    <source>
        <strain evidence="2">Uganda_cow_1</strain>
    </source>
</reference>
<dbReference type="Proteomes" id="UP000316759">
    <property type="component" value="Unassembled WGS sequence"/>
</dbReference>
<accession>A0A504YHB3</accession>
<dbReference type="EMBL" id="SUNJ01013431">
    <property type="protein sequence ID" value="TPP57277.1"/>
    <property type="molecule type" value="Genomic_DNA"/>
</dbReference>
<keyword evidence="1" id="KW-1133">Transmembrane helix</keyword>
<feature type="transmembrane region" description="Helical" evidence="1">
    <location>
        <begin position="29"/>
        <end position="49"/>
    </location>
</feature>
<keyword evidence="3" id="KW-1185">Reference proteome</keyword>
<name>A0A504YHB3_FASGI</name>
<evidence type="ECO:0000313" key="2">
    <source>
        <dbReference type="EMBL" id="TPP57277.1"/>
    </source>
</evidence>
<comment type="caution">
    <text evidence="2">The sequence shown here is derived from an EMBL/GenBank/DDBJ whole genome shotgun (WGS) entry which is preliminary data.</text>
</comment>
<proteinExistence type="predicted"/>
<evidence type="ECO:0000313" key="3">
    <source>
        <dbReference type="Proteomes" id="UP000316759"/>
    </source>
</evidence>